<dbReference type="Pfam" id="PF00027">
    <property type="entry name" value="cNMP_binding"/>
    <property type="match status" value="1"/>
</dbReference>
<proteinExistence type="predicted"/>
<dbReference type="CDD" id="cd00038">
    <property type="entry name" value="CAP_ED"/>
    <property type="match status" value="1"/>
</dbReference>
<name>A0A0B9GHW6_9GAMM</name>
<evidence type="ECO:0000259" key="1">
    <source>
        <dbReference type="PROSITE" id="PS50042"/>
    </source>
</evidence>
<dbReference type="SMART" id="SM00100">
    <property type="entry name" value="cNMP"/>
    <property type="match status" value="1"/>
</dbReference>
<reference evidence="2 3" key="1">
    <citation type="submission" date="2014-12" db="EMBL/GenBank/DDBJ databases">
        <title>Genome sequencing of Photobacterium gaetbulicola AD005a.</title>
        <authorList>
            <person name="Adrian T.G.S."/>
            <person name="Chan K.G."/>
        </authorList>
    </citation>
    <scope>NUCLEOTIDE SEQUENCE [LARGE SCALE GENOMIC DNA]</scope>
    <source>
        <strain evidence="2 3">AD005a</strain>
    </source>
</reference>
<protein>
    <recommendedName>
        <fullName evidence="1">Cyclic nucleotide-binding domain-containing protein</fullName>
    </recommendedName>
</protein>
<dbReference type="PROSITE" id="PS50042">
    <property type="entry name" value="CNMP_BINDING_3"/>
    <property type="match status" value="1"/>
</dbReference>
<dbReference type="InterPro" id="IPR000595">
    <property type="entry name" value="cNMP-bd_dom"/>
</dbReference>
<organism evidence="2 3">
    <name type="scientific">Photobacterium gaetbulicola</name>
    <dbReference type="NCBI Taxonomy" id="1295392"/>
    <lineage>
        <taxon>Bacteria</taxon>
        <taxon>Pseudomonadati</taxon>
        <taxon>Pseudomonadota</taxon>
        <taxon>Gammaproteobacteria</taxon>
        <taxon>Vibrionales</taxon>
        <taxon>Vibrionaceae</taxon>
        <taxon>Photobacterium</taxon>
    </lineage>
</organism>
<dbReference type="SUPFAM" id="SSF51206">
    <property type="entry name" value="cAMP-binding domain-like"/>
    <property type="match status" value="1"/>
</dbReference>
<dbReference type="Proteomes" id="UP000031278">
    <property type="component" value="Unassembled WGS sequence"/>
</dbReference>
<dbReference type="RefSeq" id="WP_039459896.1">
    <property type="nucleotide sequence ID" value="NZ_JWLZ01000090.1"/>
</dbReference>
<sequence length="209" mass="24209">MKPISKYSLRNKTSSFTVSKREAVYISNTVSSGFYYVEEGFIGIYQVADTGKESLLRLYGPGFFFGYRSLFTEQGYPATSRAMETSKLRKIDVKDFDSLQQLSLELAKNLAIEVCQELGDAERRLVQFSAFNAKHRIIDTIHHFFTYYPQYPWTYRGISEYSATYVTTVIRLCKLLKESGVLCPHHRKPHPLDLNKLDRYRHNSKESAK</sequence>
<comment type="caution">
    <text evidence="2">The sequence shown here is derived from an EMBL/GenBank/DDBJ whole genome shotgun (WGS) entry which is preliminary data.</text>
</comment>
<evidence type="ECO:0000313" key="2">
    <source>
        <dbReference type="EMBL" id="KHT64375.1"/>
    </source>
</evidence>
<dbReference type="AlphaFoldDB" id="A0A0B9GHW6"/>
<dbReference type="EMBL" id="JWLZ01000090">
    <property type="protein sequence ID" value="KHT64375.1"/>
    <property type="molecule type" value="Genomic_DNA"/>
</dbReference>
<dbReference type="InterPro" id="IPR014710">
    <property type="entry name" value="RmlC-like_jellyroll"/>
</dbReference>
<accession>A0A0B9GHW6</accession>
<evidence type="ECO:0000313" key="3">
    <source>
        <dbReference type="Proteomes" id="UP000031278"/>
    </source>
</evidence>
<dbReference type="InterPro" id="IPR018490">
    <property type="entry name" value="cNMP-bd_dom_sf"/>
</dbReference>
<feature type="domain" description="Cyclic nucleotide-binding" evidence="1">
    <location>
        <begin position="16"/>
        <end position="99"/>
    </location>
</feature>
<gene>
    <name evidence="2" type="ORF">RJ45_06550</name>
</gene>
<dbReference type="Gene3D" id="2.60.120.10">
    <property type="entry name" value="Jelly Rolls"/>
    <property type="match status" value="1"/>
</dbReference>